<dbReference type="EMBL" id="GBXM01090349">
    <property type="protein sequence ID" value="JAH18228.1"/>
    <property type="molecule type" value="Transcribed_RNA"/>
</dbReference>
<evidence type="ECO:0000313" key="1">
    <source>
        <dbReference type="EMBL" id="JAH18228.1"/>
    </source>
</evidence>
<dbReference type="AlphaFoldDB" id="A0A0E9QQ44"/>
<reference evidence="1" key="2">
    <citation type="journal article" date="2015" name="Fish Shellfish Immunol.">
        <title>Early steps in the European eel (Anguilla anguilla)-Vibrio vulnificus interaction in the gills: Role of the RtxA13 toxin.</title>
        <authorList>
            <person name="Callol A."/>
            <person name="Pajuelo D."/>
            <person name="Ebbesson L."/>
            <person name="Teles M."/>
            <person name="MacKenzie S."/>
            <person name="Amaro C."/>
        </authorList>
    </citation>
    <scope>NUCLEOTIDE SEQUENCE</scope>
</reference>
<sequence length="37" mass="4422">MLEYNCSNMDSITLPFHQYTEHHNKISTRISLFLYSS</sequence>
<organism evidence="1">
    <name type="scientific">Anguilla anguilla</name>
    <name type="common">European freshwater eel</name>
    <name type="synonym">Muraena anguilla</name>
    <dbReference type="NCBI Taxonomy" id="7936"/>
    <lineage>
        <taxon>Eukaryota</taxon>
        <taxon>Metazoa</taxon>
        <taxon>Chordata</taxon>
        <taxon>Craniata</taxon>
        <taxon>Vertebrata</taxon>
        <taxon>Euteleostomi</taxon>
        <taxon>Actinopterygii</taxon>
        <taxon>Neopterygii</taxon>
        <taxon>Teleostei</taxon>
        <taxon>Anguilliformes</taxon>
        <taxon>Anguillidae</taxon>
        <taxon>Anguilla</taxon>
    </lineage>
</organism>
<proteinExistence type="predicted"/>
<protein>
    <submittedName>
        <fullName evidence="1">Uncharacterized protein</fullName>
    </submittedName>
</protein>
<reference evidence="1" key="1">
    <citation type="submission" date="2014-11" db="EMBL/GenBank/DDBJ databases">
        <authorList>
            <person name="Amaro Gonzalez C."/>
        </authorList>
    </citation>
    <scope>NUCLEOTIDE SEQUENCE</scope>
</reference>
<accession>A0A0E9QQ44</accession>
<name>A0A0E9QQ44_ANGAN</name>